<dbReference type="eggNOG" id="COG2172">
    <property type="taxonomic scope" value="Bacteria"/>
</dbReference>
<accession>A0LSC8</accession>
<dbReference type="EMBL" id="CP000481">
    <property type="protein sequence ID" value="ABK52338.1"/>
    <property type="molecule type" value="Genomic_DNA"/>
</dbReference>
<dbReference type="Gene3D" id="3.30.565.10">
    <property type="entry name" value="Histidine kinase-like ATPase, C-terminal domain"/>
    <property type="match status" value="1"/>
</dbReference>
<dbReference type="RefSeq" id="WP_011719401.1">
    <property type="nucleotide sequence ID" value="NC_008578.1"/>
</dbReference>
<feature type="domain" description="Histidine kinase/HSP90-like ATPase" evidence="1">
    <location>
        <begin position="24"/>
        <end position="100"/>
    </location>
</feature>
<keyword evidence="2" id="KW-0723">Serine/threonine-protein kinase</keyword>
<protein>
    <submittedName>
        <fullName evidence="2">Putative anti-sigma regulatory factor, serine/threonine protein kinase</fullName>
    </submittedName>
</protein>
<dbReference type="InterPro" id="IPR036890">
    <property type="entry name" value="HATPase_C_sf"/>
</dbReference>
<dbReference type="STRING" id="351607.Acel_0565"/>
<dbReference type="Proteomes" id="UP000008221">
    <property type="component" value="Chromosome"/>
</dbReference>
<keyword evidence="2" id="KW-0808">Transferase</keyword>
<dbReference type="HOGENOM" id="CLU_116681_1_1_11"/>
<reference evidence="2 3" key="1">
    <citation type="journal article" date="2009" name="Genome Res.">
        <title>Complete genome of the cellulolytic thermophile Acidothermus cellulolyticus 11B provides insights into its ecophysiological and evolutionary adaptations.</title>
        <authorList>
            <person name="Barabote R.D."/>
            <person name="Xie G."/>
            <person name="Leu D.H."/>
            <person name="Normand P."/>
            <person name="Necsulea A."/>
            <person name="Daubin V."/>
            <person name="Medigue C."/>
            <person name="Adney W.S."/>
            <person name="Xu X.C."/>
            <person name="Lapidus A."/>
            <person name="Parales R.E."/>
            <person name="Detter C."/>
            <person name="Pujic P."/>
            <person name="Bruce D."/>
            <person name="Lavire C."/>
            <person name="Challacombe J.F."/>
            <person name="Brettin T.S."/>
            <person name="Berry A.M."/>
        </authorList>
    </citation>
    <scope>NUCLEOTIDE SEQUENCE [LARGE SCALE GENOMIC DNA]</scope>
    <source>
        <strain evidence="3">ATCC 43068 / DSM 8971 / 11B</strain>
    </source>
</reference>
<dbReference type="GO" id="GO:0004674">
    <property type="term" value="F:protein serine/threonine kinase activity"/>
    <property type="evidence" value="ECO:0007669"/>
    <property type="project" value="UniProtKB-KW"/>
</dbReference>
<proteinExistence type="predicted"/>
<dbReference type="InterPro" id="IPR003594">
    <property type="entry name" value="HATPase_dom"/>
</dbReference>
<gene>
    <name evidence="2" type="ordered locus">Acel_0565</name>
</gene>
<evidence type="ECO:0000313" key="3">
    <source>
        <dbReference type="Proteomes" id="UP000008221"/>
    </source>
</evidence>
<keyword evidence="3" id="KW-1185">Reference proteome</keyword>
<name>A0LSC8_ACIC1</name>
<organism evidence="2 3">
    <name type="scientific">Acidothermus cellulolyticus (strain ATCC 43068 / DSM 8971 / 11B)</name>
    <dbReference type="NCBI Taxonomy" id="351607"/>
    <lineage>
        <taxon>Bacteria</taxon>
        <taxon>Bacillati</taxon>
        <taxon>Actinomycetota</taxon>
        <taxon>Actinomycetes</taxon>
        <taxon>Acidothermales</taxon>
        <taxon>Acidothermaceae</taxon>
        <taxon>Acidothermus</taxon>
    </lineage>
</organism>
<evidence type="ECO:0000259" key="1">
    <source>
        <dbReference type="Pfam" id="PF13581"/>
    </source>
</evidence>
<keyword evidence="2" id="KW-0418">Kinase</keyword>
<dbReference type="FunCoup" id="A0LSC8">
    <property type="interactions" value="1"/>
</dbReference>
<dbReference type="KEGG" id="ace:Acel_0565"/>
<dbReference type="Pfam" id="PF13581">
    <property type="entry name" value="HATPase_c_2"/>
    <property type="match status" value="1"/>
</dbReference>
<sequence length="138" mass="14586">MDDVREPTTPAGTVGIRDLVTIELPATAAYLAVLRTTTASLAARLDFTLDDIEDLRIAVDEACSLLLGTSPPDAVMSCAFELTGDGLEITVTAPGTRSVPKDSFAWNVLAALAGHVETRAESDGRQSIVLLKRRGTDT</sequence>
<evidence type="ECO:0000313" key="2">
    <source>
        <dbReference type="EMBL" id="ABK52338.1"/>
    </source>
</evidence>
<dbReference type="AlphaFoldDB" id="A0LSC8"/>
<dbReference type="InParanoid" id="A0LSC8"/>